<evidence type="ECO:0000313" key="5">
    <source>
        <dbReference type="EMBL" id="KZV82357.1"/>
    </source>
</evidence>
<feature type="domain" description="GBD/FH3" evidence="3">
    <location>
        <begin position="115"/>
        <end position="658"/>
    </location>
</feature>
<dbReference type="SMART" id="SM01139">
    <property type="entry name" value="Drf_FH3"/>
    <property type="match status" value="1"/>
</dbReference>
<dbReference type="GO" id="GO:0031267">
    <property type="term" value="F:small GTPase binding"/>
    <property type="evidence" value="ECO:0007669"/>
    <property type="project" value="InterPro"/>
</dbReference>
<dbReference type="InterPro" id="IPR010472">
    <property type="entry name" value="FH3_dom"/>
</dbReference>
<dbReference type="SMART" id="SM00498">
    <property type="entry name" value="FH2"/>
    <property type="match status" value="1"/>
</dbReference>
<dbReference type="PANTHER" id="PTHR45725:SF1">
    <property type="entry name" value="DISHEVELLED ASSOCIATED ACTIVATOR OF MORPHOGENESIS, ISOFORM D"/>
    <property type="match status" value="1"/>
</dbReference>
<gene>
    <name evidence="5" type="ORF">EXIGLDRAFT_657230</name>
</gene>
<name>A0A165CF77_EXIGL</name>
<dbReference type="GO" id="GO:0003779">
    <property type="term" value="F:actin binding"/>
    <property type="evidence" value="ECO:0007669"/>
    <property type="project" value="InterPro"/>
</dbReference>
<feature type="domain" description="FH2" evidence="4">
    <location>
        <begin position="1057"/>
        <end position="1459"/>
    </location>
</feature>
<dbReference type="EMBL" id="KV426329">
    <property type="protein sequence ID" value="KZV82357.1"/>
    <property type="molecule type" value="Genomic_DNA"/>
</dbReference>
<dbReference type="Pfam" id="PF06367">
    <property type="entry name" value="Drf_FH3"/>
    <property type="match status" value="1"/>
</dbReference>
<dbReference type="Gene3D" id="1.25.10.10">
    <property type="entry name" value="Leucine-rich Repeat Variant"/>
    <property type="match status" value="1"/>
</dbReference>
<dbReference type="Pfam" id="PF02181">
    <property type="entry name" value="FH2"/>
    <property type="match status" value="1"/>
</dbReference>
<keyword evidence="1" id="KW-0175">Coiled coil</keyword>
<feature type="compositionally biased region" description="Pro residues" evidence="2">
    <location>
        <begin position="985"/>
        <end position="1051"/>
    </location>
</feature>
<feature type="compositionally biased region" description="Low complexity" evidence="2">
    <location>
        <begin position="487"/>
        <end position="498"/>
    </location>
</feature>
<keyword evidence="6" id="KW-1185">Reference proteome</keyword>
<dbReference type="STRING" id="1314781.A0A165CF77"/>
<feature type="coiled-coil region" evidence="1">
    <location>
        <begin position="866"/>
        <end position="893"/>
    </location>
</feature>
<feature type="compositionally biased region" description="Basic residues" evidence="2">
    <location>
        <begin position="1505"/>
        <end position="1514"/>
    </location>
</feature>
<feature type="region of interest" description="Disordered" evidence="2">
    <location>
        <begin position="1"/>
        <end position="74"/>
    </location>
</feature>
<organism evidence="5 6">
    <name type="scientific">Exidia glandulosa HHB12029</name>
    <dbReference type="NCBI Taxonomy" id="1314781"/>
    <lineage>
        <taxon>Eukaryota</taxon>
        <taxon>Fungi</taxon>
        <taxon>Dikarya</taxon>
        <taxon>Basidiomycota</taxon>
        <taxon>Agaricomycotina</taxon>
        <taxon>Agaricomycetes</taxon>
        <taxon>Auriculariales</taxon>
        <taxon>Exidiaceae</taxon>
        <taxon>Exidia</taxon>
    </lineage>
</organism>
<feature type="compositionally biased region" description="Pro residues" evidence="2">
    <location>
        <begin position="939"/>
        <end position="953"/>
    </location>
</feature>
<dbReference type="InterPro" id="IPR011989">
    <property type="entry name" value="ARM-like"/>
</dbReference>
<dbReference type="GO" id="GO:0030036">
    <property type="term" value="P:actin cytoskeleton organization"/>
    <property type="evidence" value="ECO:0007669"/>
    <property type="project" value="InterPro"/>
</dbReference>
<dbReference type="InterPro" id="IPR014768">
    <property type="entry name" value="GBD/FH3_dom"/>
</dbReference>
<feature type="region of interest" description="Disordered" evidence="2">
    <location>
        <begin position="1104"/>
        <end position="1123"/>
    </location>
</feature>
<dbReference type="PROSITE" id="PS51232">
    <property type="entry name" value="GBD_FH3"/>
    <property type="match status" value="1"/>
</dbReference>
<dbReference type="SMART" id="SM01140">
    <property type="entry name" value="Drf_GBD"/>
    <property type="match status" value="1"/>
</dbReference>
<sequence>MCVPQEWYRRSNSRSTSAPSLENLFQPPATSSTASDDDEEEGDGTAKAGQAPTLTPSTSAGSPRSTVDSRSQNRLSSMFSVDSWLNVSASPSMPAAHNPSDMISAPVNPDHDSEEEEQLDEDDTAAFDKMIDELGLKGPRRTAMLDLPVARKRYLLKQHIQMRSSSNIASMSSPPQQPQYSASYGPASASALLPRLVPQLTGDSGVFKRFSIVGGWGAAASTPTTSSPLAAHSEIPEPTSASSSTGTGTMRGGRPMSPVERTASPPPIIEAQPLIPQTTGGIWSGWFMSSKPKVAEKPADKSKGQTAEWYVEGLKLSRSGADEKLAKHLISLRVHLSTAKLAWIQTFVTAASGMEALGSLLNALLSRIGKRKKLSETESMVMLEIVKCLRVLLNTEPGFGRVLQSASLVTHIAFTLHYANSKLRTLAAEVLAALCVLSVGDGHKLVLSALSDYKVSYDEPFRFVELVAILRIPDAFDASAGPTESAESLGEALAAAAEGDGEVPEDDNAWEARGAVMALVNALTNCPESLEDRVALREEFGRRGLNEVIVTLRYIQPPENLLKQLNVYTEEKFEDEEDLRERALAHFRSPSGGESESALEELVRLARQHGELYPIMVETLRRMGHILERDINTTLKADLFTVLDKFVEHAAHLDNFDDSWGVFMKRFASSVQHITGQSSDTAALVEEELEVLRARVEELSEERVGLRDQINEKVAEINTLKSLPSPAVGSPGKLVPKGKGENQSLNGIVQRLIAKEKQVIQLQSEVDRLKAQNPNEGREADERARRERDRLKWNSLSDEIAKLKTQIGELETSLGHKDKEILYLKRALESVYSRFHTSFQSSPALDVARDAEFDAQVIATQAIDSLTRKDEEIAGLKAEIATLTTETAKLQQQLAAKAAQPTSEKEFKSRNAPPPPPPAKSKRSSIALPTLNGIAEGPASPPPPPPPPPPPVLPGVEVSSTGPPPPPPLPPPPAPFSPSALSSDLPPPPPPPPPPGAFGAAPPPPPPPPPPGPPSSGAPPPPPPPPPPNGGPPPPPPPPGVGPPPPPPPPGGRAFRIGKPAKPTKKLKPFFWNKLAAPALGATVWSEVGSVGFTLDLRDLDETFSIDNTPQSPSTSTTAQKQKQRQAVTTLLDITRANHVAIMLSRIKLSFPDLRRALLEIDDVRLSMDDLRAIGKHLPSNDEIARIRDFGDVSKLAKADQYFSEIMAVPRLSQRIDCMIYRRKFELDIEEVRPDLDVLHHAAKELRASMLFKQLLQAVLSLGNALNGSTFRGGARGFQLEALLKMKETKTAKASSDCPTLLHYLARVLMRTDERIIFFVDEIPHVEAAARVSVQTVLSSVGAVANGLSQVKEEIATLKQTKALGAGDRFNLIMEPFVFQVTPSVEALQNMGAKVDEELKALLRYYGEQPDAGSDSLKPEDFFGLVMSFASALQKAALDMQIVRPRHENVSPSTMLIEETQSATPSELRPSTSASSGMLSVPSSQGRAAGQRTIGRGDLDEAIRSLHHAHRRERPRPVSKIFLDGNSSRQSRIFD</sequence>
<proteinExistence type="predicted"/>
<dbReference type="InterPro" id="IPR010473">
    <property type="entry name" value="GTPase-bd"/>
</dbReference>
<accession>A0A165CF77</accession>
<feature type="compositionally biased region" description="Polar residues" evidence="2">
    <location>
        <begin position="1525"/>
        <end position="1535"/>
    </location>
</feature>
<dbReference type="InterPro" id="IPR015425">
    <property type="entry name" value="FH2_Formin"/>
</dbReference>
<dbReference type="SUPFAM" id="SSF48371">
    <property type="entry name" value="ARM repeat"/>
    <property type="match status" value="1"/>
</dbReference>
<feature type="compositionally biased region" description="Low complexity" evidence="2">
    <location>
        <begin position="238"/>
        <end position="257"/>
    </location>
</feature>
<dbReference type="InterPro" id="IPR051425">
    <property type="entry name" value="Formin_Homology"/>
</dbReference>
<reference evidence="5 6" key="1">
    <citation type="journal article" date="2016" name="Mol. Biol. Evol.">
        <title>Comparative Genomics of Early-Diverging Mushroom-Forming Fungi Provides Insights into the Origins of Lignocellulose Decay Capabilities.</title>
        <authorList>
            <person name="Nagy L.G."/>
            <person name="Riley R."/>
            <person name="Tritt A."/>
            <person name="Adam C."/>
            <person name="Daum C."/>
            <person name="Floudas D."/>
            <person name="Sun H."/>
            <person name="Yadav J.S."/>
            <person name="Pangilinan J."/>
            <person name="Larsson K.H."/>
            <person name="Matsuura K."/>
            <person name="Barry K."/>
            <person name="Labutti K."/>
            <person name="Kuo R."/>
            <person name="Ohm R.A."/>
            <person name="Bhattacharya S.S."/>
            <person name="Shirouzu T."/>
            <person name="Yoshinaga Y."/>
            <person name="Martin F.M."/>
            <person name="Grigoriev I.V."/>
            <person name="Hibbett D.S."/>
        </authorList>
    </citation>
    <scope>NUCLEOTIDE SEQUENCE [LARGE SCALE GENOMIC DNA]</scope>
    <source>
        <strain evidence="5 6">HHB12029</strain>
    </source>
</reference>
<feature type="compositionally biased region" description="Basic and acidic residues" evidence="2">
    <location>
        <begin position="1495"/>
        <end position="1504"/>
    </location>
</feature>
<evidence type="ECO:0000259" key="3">
    <source>
        <dbReference type="PROSITE" id="PS51232"/>
    </source>
</evidence>
<feature type="region of interest" description="Disordered" evidence="2">
    <location>
        <begin position="487"/>
        <end position="506"/>
    </location>
</feature>
<feature type="coiled-coil region" evidence="1">
    <location>
        <begin position="682"/>
        <end position="716"/>
    </location>
</feature>
<dbReference type="PANTHER" id="PTHR45725">
    <property type="entry name" value="FORMIN HOMOLOGY 2 FAMILY MEMBER"/>
    <property type="match status" value="1"/>
</dbReference>
<protein>
    <submittedName>
        <fullName evidence="5">FH2-domain-containing protein</fullName>
    </submittedName>
</protein>
<feature type="region of interest" description="Disordered" evidence="2">
    <location>
        <begin position="88"/>
        <end position="119"/>
    </location>
</feature>
<dbReference type="InterPro" id="IPR016024">
    <property type="entry name" value="ARM-type_fold"/>
</dbReference>
<feature type="region of interest" description="Disordered" evidence="2">
    <location>
        <begin position="1460"/>
        <end position="1535"/>
    </location>
</feature>
<dbReference type="Proteomes" id="UP000077266">
    <property type="component" value="Unassembled WGS sequence"/>
</dbReference>
<dbReference type="Pfam" id="PF06371">
    <property type="entry name" value="Drf_GBD"/>
    <property type="match status" value="1"/>
</dbReference>
<feature type="region of interest" description="Disordered" evidence="2">
    <location>
        <begin position="893"/>
        <end position="1060"/>
    </location>
</feature>
<dbReference type="InParanoid" id="A0A165CF77"/>
<dbReference type="OrthoDB" id="1668162at2759"/>
<feature type="compositionally biased region" description="Polar residues" evidence="2">
    <location>
        <begin position="1460"/>
        <end position="1486"/>
    </location>
</feature>
<feature type="compositionally biased region" description="Polar residues" evidence="2">
    <location>
        <begin position="52"/>
        <end position="74"/>
    </location>
</feature>
<dbReference type="InterPro" id="IPR042201">
    <property type="entry name" value="FH2_Formin_sf"/>
</dbReference>
<evidence type="ECO:0000256" key="2">
    <source>
        <dbReference type="SAM" id="MobiDB-lite"/>
    </source>
</evidence>
<feature type="compositionally biased region" description="Low complexity" evidence="2">
    <location>
        <begin position="1109"/>
        <end position="1123"/>
    </location>
</feature>
<dbReference type="SUPFAM" id="SSF101447">
    <property type="entry name" value="Formin homology 2 domain (FH2 domain)"/>
    <property type="match status" value="1"/>
</dbReference>
<feature type="compositionally biased region" description="Pro residues" evidence="2">
    <location>
        <begin position="962"/>
        <end position="976"/>
    </location>
</feature>
<evidence type="ECO:0000256" key="1">
    <source>
        <dbReference type="SAM" id="Coils"/>
    </source>
</evidence>
<dbReference type="Gene3D" id="1.20.58.2220">
    <property type="entry name" value="Formin, FH2 domain"/>
    <property type="match status" value="1"/>
</dbReference>
<feature type="region of interest" description="Disordered" evidence="2">
    <location>
        <begin position="221"/>
        <end position="271"/>
    </location>
</feature>
<evidence type="ECO:0000259" key="4">
    <source>
        <dbReference type="PROSITE" id="PS51444"/>
    </source>
</evidence>
<evidence type="ECO:0000313" key="6">
    <source>
        <dbReference type="Proteomes" id="UP000077266"/>
    </source>
</evidence>
<dbReference type="PROSITE" id="PS51444">
    <property type="entry name" value="FH2"/>
    <property type="match status" value="1"/>
</dbReference>